<comment type="caution">
    <text evidence="3">The sequence shown here is derived from an EMBL/GenBank/DDBJ whole genome shotgun (WGS) entry which is preliminary data.</text>
</comment>
<feature type="compositionally biased region" description="Polar residues" evidence="1">
    <location>
        <begin position="8"/>
        <end position="20"/>
    </location>
</feature>
<feature type="compositionally biased region" description="Basic and acidic residues" evidence="1">
    <location>
        <begin position="259"/>
        <end position="274"/>
    </location>
</feature>
<dbReference type="EMBL" id="QWIJ01002186">
    <property type="protein sequence ID" value="RMX72450.1"/>
    <property type="molecule type" value="Genomic_DNA"/>
</dbReference>
<dbReference type="VEuPathDB" id="FungiDB:BTJ68_03482"/>
<feature type="region of interest" description="Disordered" evidence="1">
    <location>
        <begin position="1"/>
        <end position="20"/>
    </location>
</feature>
<sequence>MGRKKHTGVTTPKESGATSLVSQAIRARTQLSPSFAAENSERHVKGAAVSRRGPLRDLDPNNVLPTPATQPSFKVANSDDDLAITDEDEASREPPRSTRASRLGRQKVNYDMKYHPMDEVTRPKRAAKRIPASCPPKTSIKIDLETSDASSNIDLDLLSGDDESELESKNSDNELVRKPDPRATRHSARSEARKAVNYSRKHHPQDHGLPGFQRRAKRIKLEHSGAVRKKSHAEGGPDDDDIGSLQQRSDSLKGSDTGIEGHVDEQKRTIDDLPIHSQSLGGSEEGNPDHKSCASFKNDIEAASMEDAGIANSTDNESAHGDRMNESEIEQFDDMDYLGLFQAETYDSPEAETSSLAASSKKEWVSVEEQVRLNRENASLIIVKPYFSGYQGYVLNPSAVPFELSKATLIDHVSSQPQESDQPAIGSPFSEADTTSDIGIPKDSHFALESNQETAPQASLASKSFACFEESSVNQKRASPSSSSNTLCAVDKSSPEGLTSSFNLDDAKEEGGSTHSLVPVSAQLQPPPPEDANAPNLLSAYLPVIHVQHEDEDDLVSPLLSSLGQNESTATKAMTGNGELPSTCAQSFASAENTNQLPPSGQGDHRKQDRNVSTHSPANDAR</sequence>
<feature type="region of interest" description="Disordered" evidence="1">
    <location>
        <begin position="567"/>
        <end position="622"/>
    </location>
</feature>
<feature type="region of interest" description="Disordered" evidence="1">
    <location>
        <begin position="32"/>
        <end position="294"/>
    </location>
</feature>
<feature type="compositionally biased region" description="Polar residues" evidence="1">
    <location>
        <begin position="63"/>
        <end position="72"/>
    </location>
</feature>
<feature type="compositionally biased region" description="Basic and acidic residues" evidence="1">
    <location>
        <begin position="108"/>
        <end position="122"/>
    </location>
</feature>
<dbReference type="AlphaFoldDB" id="A0A3M6Z270"/>
<feature type="region of interest" description="Disordered" evidence="1">
    <location>
        <begin position="414"/>
        <end position="442"/>
    </location>
</feature>
<name>A0A3M6Z270_HORWE</name>
<protein>
    <submittedName>
        <fullName evidence="3">Uncharacterized protein</fullName>
    </submittedName>
</protein>
<reference evidence="4 5" key="1">
    <citation type="journal article" date="2018" name="BMC Genomics">
        <title>Genomic evidence for intraspecific hybridization in a clonal and extremely halotolerant yeast.</title>
        <authorList>
            <person name="Gostincar C."/>
            <person name="Stajich J.E."/>
            <person name="Zupancic J."/>
            <person name="Zalar P."/>
            <person name="Gunde-Cimerman N."/>
        </authorList>
    </citation>
    <scope>NUCLEOTIDE SEQUENCE [LARGE SCALE GENOMIC DNA]</scope>
    <source>
        <strain evidence="3 5">EXF-6654</strain>
        <strain evidence="2 4">EXF-6656</strain>
    </source>
</reference>
<feature type="compositionally biased region" description="Acidic residues" evidence="1">
    <location>
        <begin position="78"/>
        <end position="90"/>
    </location>
</feature>
<dbReference type="Proteomes" id="UP000281245">
    <property type="component" value="Unassembled WGS sequence"/>
</dbReference>
<evidence type="ECO:0000313" key="2">
    <source>
        <dbReference type="EMBL" id="RMX72450.1"/>
    </source>
</evidence>
<feature type="compositionally biased region" description="Polar residues" evidence="1">
    <location>
        <begin position="583"/>
        <end position="599"/>
    </location>
</feature>
<feature type="region of interest" description="Disordered" evidence="1">
    <location>
        <begin position="474"/>
        <end position="535"/>
    </location>
</feature>
<feature type="compositionally biased region" description="Basic and acidic residues" evidence="1">
    <location>
        <begin position="166"/>
        <end position="194"/>
    </location>
</feature>
<dbReference type="EMBL" id="QWIK01000263">
    <property type="protein sequence ID" value="RMY09435.1"/>
    <property type="molecule type" value="Genomic_DNA"/>
</dbReference>
<dbReference type="OrthoDB" id="5430111at2759"/>
<evidence type="ECO:0000313" key="3">
    <source>
        <dbReference type="EMBL" id="RMY09435.1"/>
    </source>
</evidence>
<feature type="compositionally biased region" description="Basic and acidic residues" evidence="1">
    <location>
        <begin position="603"/>
        <end position="612"/>
    </location>
</feature>
<accession>A0A3M6Z270</accession>
<feature type="compositionally biased region" description="Polar residues" evidence="1">
    <location>
        <begin position="244"/>
        <end position="254"/>
    </location>
</feature>
<evidence type="ECO:0000256" key="1">
    <source>
        <dbReference type="SAM" id="MobiDB-lite"/>
    </source>
</evidence>
<gene>
    <name evidence="3" type="ORF">D0868_04241</name>
    <name evidence="2" type="ORF">D0869_14605</name>
</gene>
<proteinExistence type="predicted"/>
<feature type="compositionally biased region" description="Polar residues" evidence="1">
    <location>
        <begin position="474"/>
        <end position="487"/>
    </location>
</feature>
<dbReference type="Proteomes" id="UP000282582">
    <property type="component" value="Unassembled WGS sequence"/>
</dbReference>
<evidence type="ECO:0000313" key="5">
    <source>
        <dbReference type="Proteomes" id="UP000282582"/>
    </source>
</evidence>
<evidence type="ECO:0000313" key="4">
    <source>
        <dbReference type="Proteomes" id="UP000281245"/>
    </source>
</evidence>
<organism evidence="3 5">
    <name type="scientific">Hortaea werneckii</name>
    <name type="common">Black yeast</name>
    <name type="synonym">Cladosporium werneckii</name>
    <dbReference type="NCBI Taxonomy" id="91943"/>
    <lineage>
        <taxon>Eukaryota</taxon>
        <taxon>Fungi</taxon>
        <taxon>Dikarya</taxon>
        <taxon>Ascomycota</taxon>
        <taxon>Pezizomycotina</taxon>
        <taxon>Dothideomycetes</taxon>
        <taxon>Dothideomycetidae</taxon>
        <taxon>Mycosphaerellales</taxon>
        <taxon>Teratosphaeriaceae</taxon>
        <taxon>Hortaea</taxon>
    </lineage>
</organism>
<feature type="compositionally biased region" description="Polar residues" evidence="1">
    <location>
        <begin position="613"/>
        <end position="622"/>
    </location>
</feature>